<sequence>MRRSDLRDGAVLARTELRAQIRRIAGNRRQLIGVVVGLLSFGLFFPLTFLSQVLAFGAGLAGGDPPLARFGTVLVSALTIGLYFGAATAINQTRVGAIGPLVRTSIPPEGVVIGRVTSETLQATAFAVVPGVVLLVMVAAGAGTPLPALLVLAASLPLLVAGLVVGRTIGATVRYLGLLSRLSAWAKAVVLVVLAGTVFVGFQTAIPAVMGDGDGPALSALLPGQPLQAYASVVSAPLGATPRPLGVVVAAVTLAAIPVGLATTLRIESALLFDDRGDQSGDQQTTSRSAPRVLAATPSTRIAWRYLLRTRRNPKLVSHLSMVLFGGLAFVGSLVTQPDLLTDLGPGAAVVAGSVLAGATFCLNPMGDDREQLPLLLTSTASTRHLLRGRVVGGLVVGGIVAVGVGLPLGLVSDPPLRVLGRTLLTPVVLLAAAGTALGVGAVVPKFERSEYMNVERAHPSTLGTLTYFFGTLVVVGIGLALVWLSVDGGGLLLVGAWIVYLAVLATTGVGGYYYAVRKFDRLTLDDV</sequence>
<protein>
    <submittedName>
        <fullName evidence="2">Uncharacterized protein</fullName>
    </submittedName>
</protein>
<feature type="transmembrane region" description="Helical" evidence="1">
    <location>
        <begin position="123"/>
        <end position="142"/>
    </location>
</feature>
<organism evidence="2 3">
    <name type="scientific">Halomicrobium mukohataei</name>
    <dbReference type="NCBI Taxonomy" id="57705"/>
    <lineage>
        <taxon>Archaea</taxon>
        <taxon>Methanobacteriati</taxon>
        <taxon>Methanobacteriota</taxon>
        <taxon>Stenosarchaea group</taxon>
        <taxon>Halobacteria</taxon>
        <taxon>Halobacteriales</taxon>
        <taxon>Haloarculaceae</taxon>
        <taxon>Halomicrobium</taxon>
    </lineage>
</organism>
<keyword evidence="1" id="KW-0472">Membrane</keyword>
<dbReference type="EMBL" id="WOYG01000001">
    <property type="protein sequence ID" value="NLV09008.1"/>
    <property type="molecule type" value="Genomic_DNA"/>
</dbReference>
<evidence type="ECO:0000256" key="1">
    <source>
        <dbReference type="SAM" id="Phobius"/>
    </source>
</evidence>
<accession>A0A847UD70</accession>
<name>A0A847UD70_9EURY</name>
<evidence type="ECO:0000313" key="2">
    <source>
        <dbReference type="EMBL" id="NLV09008.1"/>
    </source>
</evidence>
<dbReference type="RefSeq" id="WP_170092939.1">
    <property type="nucleotide sequence ID" value="NZ_WOYG01000001.1"/>
</dbReference>
<comment type="caution">
    <text evidence="2">The sequence shown here is derived from an EMBL/GenBank/DDBJ whole genome shotgun (WGS) entry which is preliminary data.</text>
</comment>
<feature type="transmembrane region" description="Helical" evidence="1">
    <location>
        <begin position="316"/>
        <end position="335"/>
    </location>
</feature>
<evidence type="ECO:0000313" key="3">
    <source>
        <dbReference type="Proteomes" id="UP000608662"/>
    </source>
</evidence>
<feature type="transmembrane region" description="Helical" evidence="1">
    <location>
        <begin position="148"/>
        <end position="170"/>
    </location>
</feature>
<feature type="transmembrane region" description="Helical" evidence="1">
    <location>
        <begin position="347"/>
        <end position="366"/>
    </location>
</feature>
<keyword evidence="1" id="KW-1133">Transmembrane helix</keyword>
<feature type="transmembrane region" description="Helical" evidence="1">
    <location>
        <begin position="31"/>
        <end position="55"/>
    </location>
</feature>
<feature type="transmembrane region" description="Helical" evidence="1">
    <location>
        <begin position="424"/>
        <end position="444"/>
    </location>
</feature>
<feature type="transmembrane region" description="Helical" evidence="1">
    <location>
        <begin position="493"/>
        <end position="516"/>
    </location>
</feature>
<keyword evidence="1" id="KW-0812">Transmembrane</keyword>
<dbReference type="OrthoDB" id="293659at2157"/>
<feature type="transmembrane region" description="Helical" evidence="1">
    <location>
        <begin position="182"/>
        <end position="202"/>
    </location>
</feature>
<feature type="transmembrane region" description="Helical" evidence="1">
    <location>
        <begin position="465"/>
        <end position="487"/>
    </location>
</feature>
<proteinExistence type="predicted"/>
<feature type="transmembrane region" description="Helical" evidence="1">
    <location>
        <begin position="387"/>
        <end position="412"/>
    </location>
</feature>
<feature type="transmembrane region" description="Helical" evidence="1">
    <location>
        <begin position="67"/>
        <end position="86"/>
    </location>
</feature>
<feature type="transmembrane region" description="Helical" evidence="1">
    <location>
        <begin position="245"/>
        <end position="267"/>
    </location>
</feature>
<reference evidence="2" key="1">
    <citation type="submission" date="2019-12" db="EMBL/GenBank/DDBJ databases">
        <title>Whole-genome sequence of Halomicrobium mukohataei pws1.</title>
        <authorList>
            <person name="Verma D.K."/>
            <person name="Gopal K."/>
            <person name="Prasad E.S."/>
        </authorList>
    </citation>
    <scope>NUCLEOTIDE SEQUENCE</scope>
    <source>
        <strain evidence="2">Pws1</strain>
    </source>
</reference>
<dbReference type="Proteomes" id="UP000608662">
    <property type="component" value="Unassembled WGS sequence"/>
</dbReference>
<gene>
    <name evidence="2" type="ORF">GOC74_03575</name>
</gene>
<dbReference type="AlphaFoldDB" id="A0A847UD70"/>